<accession>M1DL63</accession>
<organism evidence="2 3">
    <name type="scientific">Solanum tuberosum</name>
    <name type="common">Potato</name>
    <dbReference type="NCBI Taxonomy" id="4113"/>
    <lineage>
        <taxon>Eukaryota</taxon>
        <taxon>Viridiplantae</taxon>
        <taxon>Streptophyta</taxon>
        <taxon>Embryophyta</taxon>
        <taxon>Tracheophyta</taxon>
        <taxon>Spermatophyta</taxon>
        <taxon>Magnoliopsida</taxon>
        <taxon>eudicotyledons</taxon>
        <taxon>Gunneridae</taxon>
        <taxon>Pentapetalae</taxon>
        <taxon>asterids</taxon>
        <taxon>lamiids</taxon>
        <taxon>Solanales</taxon>
        <taxon>Solanaceae</taxon>
        <taxon>Solanoideae</taxon>
        <taxon>Solaneae</taxon>
        <taxon>Solanum</taxon>
    </lineage>
</organism>
<dbReference type="Pfam" id="PF08284">
    <property type="entry name" value="RVP_2"/>
    <property type="match status" value="1"/>
</dbReference>
<dbReference type="EnsemblPlants" id="PGSC0003DMT400090788">
    <property type="protein sequence ID" value="PGSC0003DMT400090788"/>
    <property type="gene ID" value="PGSC0003DMG400040359"/>
</dbReference>
<evidence type="ECO:0000313" key="3">
    <source>
        <dbReference type="Proteomes" id="UP000011115"/>
    </source>
</evidence>
<protein>
    <submittedName>
        <fullName evidence="2">22 kDa kafirin cluster; Ty3-Gypsy type</fullName>
    </submittedName>
</protein>
<sequence length="301" mass="33649">MASSSNRPIEVAHEGSGASVSQPHALEGVGEHLSNQYITHSNGSDMGNHQGIRVGPHPHMSRGPQALDPPFQQMVVFFHHMAESMHDPNRISFEKMRKMGIVEFEGTVDPIDVEQWLEHMERVFEQLECPDVAKFKYSISLLQKDAYDWWESVLNAKESFWCSFNCGSFDHKVKDCPNPHNAPSLKTEGSVHKPSINPPQTNRGARLKNTQAAGASRANKASGPRATARTYAMRQRDDQDGQDVVVDKFHLFGLCVFTLIDLGSTHSYICSSLVLPKNVKSMRLIYDVLVKSPLGYQVMCN</sequence>
<reference evidence="2" key="2">
    <citation type="submission" date="2015-06" db="UniProtKB">
        <authorList>
            <consortium name="EnsemblPlants"/>
        </authorList>
    </citation>
    <scope>IDENTIFICATION</scope>
    <source>
        <strain evidence="2">DM1-3 516 R44</strain>
    </source>
</reference>
<dbReference type="Proteomes" id="UP000011115">
    <property type="component" value="Unassembled WGS sequence"/>
</dbReference>
<dbReference type="InParanoid" id="M1DL63"/>
<proteinExistence type="predicted"/>
<dbReference type="Gramene" id="PGSC0003DMT400090788">
    <property type="protein sequence ID" value="PGSC0003DMT400090788"/>
    <property type="gene ID" value="PGSC0003DMG400040359"/>
</dbReference>
<evidence type="ECO:0000256" key="1">
    <source>
        <dbReference type="SAM" id="MobiDB-lite"/>
    </source>
</evidence>
<feature type="region of interest" description="Disordered" evidence="1">
    <location>
        <begin position="180"/>
        <end position="227"/>
    </location>
</feature>
<feature type="region of interest" description="Disordered" evidence="1">
    <location>
        <begin position="1"/>
        <end position="22"/>
    </location>
</feature>
<dbReference type="HOGENOM" id="CLU_925600_0_0_1"/>
<keyword evidence="3" id="KW-1185">Reference proteome</keyword>
<reference evidence="3" key="1">
    <citation type="journal article" date="2011" name="Nature">
        <title>Genome sequence and analysis of the tuber crop potato.</title>
        <authorList>
            <consortium name="The Potato Genome Sequencing Consortium"/>
        </authorList>
    </citation>
    <scope>NUCLEOTIDE SEQUENCE [LARGE SCALE GENOMIC DNA]</scope>
    <source>
        <strain evidence="3">cv. DM1-3 516 R44</strain>
    </source>
</reference>
<name>M1DL63_SOLTU</name>
<feature type="compositionally biased region" description="Polar residues" evidence="1">
    <location>
        <begin position="198"/>
        <end position="213"/>
    </location>
</feature>
<dbReference type="AlphaFoldDB" id="M1DL63"/>
<evidence type="ECO:0000313" key="2">
    <source>
        <dbReference type="EnsemblPlants" id="PGSC0003DMT400090788"/>
    </source>
</evidence>
<dbReference type="PaxDb" id="4113-PGSC0003DMT400090788"/>